<dbReference type="InterPro" id="IPR000719">
    <property type="entry name" value="Prot_kinase_dom"/>
</dbReference>
<evidence type="ECO:0000256" key="2">
    <source>
        <dbReference type="ARBA" id="ARBA00022527"/>
    </source>
</evidence>
<dbReference type="EMBL" id="QWIJ01001558">
    <property type="protein sequence ID" value="RMX74339.1"/>
    <property type="molecule type" value="Genomic_DNA"/>
</dbReference>
<dbReference type="Gene3D" id="1.10.510.10">
    <property type="entry name" value="Transferase(Phosphotransferase) domain 1"/>
    <property type="match status" value="1"/>
</dbReference>
<dbReference type="GO" id="GO:0005524">
    <property type="term" value="F:ATP binding"/>
    <property type="evidence" value="ECO:0007669"/>
    <property type="project" value="UniProtKB-KW"/>
</dbReference>
<evidence type="ECO:0000313" key="10">
    <source>
        <dbReference type="EMBL" id="RMX74339.1"/>
    </source>
</evidence>
<keyword evidence="3" id="KW-0808">Transferase</keyword>
<evidence type="ECO:0000256" key="1">
    <source>
        <dbReference type="ARBA" id="ARBA00012513"/>
    </source>
</evidence>
<evidence type="ECO:0000256" key="5">
    <source>
        <dbReference type="ARBA" id="ARBA00022777"/>
    </source>
</evidence>
<name>A0A3M6W790_HORWE</name>
<evidence type="ECO:0000313" key="11">
    <source>
        <dbReference type="EMBL" id="RMY18758.1"/>
    </source>
</evidence>
<dbReference type="SUPFAM" id="SSF56112">
    <property type="entry name" value="Protein kinase-like (PK-like)"/>
    <property type="match status" value="1"/>
</dbReference>
<dbReference type="PROSITE" id="PS50011">
    <property type="entry name" value="PROTEIN_KINASE_DOM"/>
    <property type="match status" value="1"/>
</dbReference>
<dbReference type="Pfam" id="PF00069">
    <property type="entry name" value="Pkinase"/>
    <property type="match status" value="1"/>
</dbReference>
<evidence type="ECO:0000313" key="12">
    <source>
        <dbReference type="Proteomes" id="UP000271337"/>
    </source>
</evidence>
<evidence type="ECO:0000256" key="4">
    <source>
        <dbReference type="ARBA" id="ARBA00022741"/>
    </source>
</evidence>
<sequence length="417" mass="47693">MPLRTMGTRSYADVPPTAATIALNAYIFGFGGHSLVTPHATLKHLWWTDHRIQAKITRPFVISKLRGEEREFLDKQLAFGEGLTDDTYMEWILDRAKRLFLILAEIGVPDQIFGCIDDSWDDDDLPVSMENVKNLELAYDNDDDLNKKFYETQFVYLLRELRMGAHIDYGPNEHIPMDYVNTLPPAVSLQVWDRISFPGRPDSIFMRRKYALTDKETGQSLRQSFMQDIRQANALRHEHVANVWASYTSEDAGYILSDFVGEHTLSTFIDHRTPMQFMRIPVAQRPALLLEWIHCLSDALASLHHRGTAHAAIRPSNILIDHDNHIAFADVGALRTFQRGKKPQKTETYDYAAPESQVSKAPIVVPSSPPAAKDELEHERLFDRPVYWQQHPEQQLMPYRAHQPANLSTLHGPGSLK</sequence>
<dbReference type="EC" id="2.7.11.1" evidence="1"/>
<evidence type="ECO:0000256" key="3">
    <source>
        <dbReference type="ARBA" id="ARBA00022679"/>
    </source>
</evidence>
<dbReference type="EMBL" id="QWIL01000445">
    <property type="protein sequence ID" value="RMY18758.1"/>
    <property type="molecule type" value="Genomic_DNA"/>
</dbReference>
<organism evidence="10 13">
    <name type="scientific">Hortaea werneckii</name>
    <name type="common">Black yeast</name>
    <name type="synonym">Cladosporium werneckii</name>
    <dbReference type="NCBI Taxonomy" id="91943"/>
    <lineage>
        <taxon>Eukaryota</taxon>
        <taxon>Fungi</taxon>
        <taxon>Dikarya</taxon>
        <taxon>Ascomycota</taxon>
        <taxon>Pezizomycotina</taxon>
        <taxon>Dothideomycetes</taxon>
        <taxon>Dothideomycetidae</taxon>
        <taxon>Mycosphaerellales</taxon>
        <taxon>Teratosphaeriaceae</taxon>
        <taxon>Hortaea</taxon>
    </lineage>
</organism>
<dbReference type="Proteomes" id="UP000281245">
    <property type="component" value="Unassembled WGS sequence"/>
</dbReference>
<evidence type="ECO:0000256" key="6">
    <source>
        <dbReference type="ARBA" id="ARBA00022840"/>
    </source>
</evidence>
<protein>
    <recommendedName>
        <fullName evidence="1">non-specific serine/threonine protein kinase</fullName>
        <ecNumber evidence="1">2.7.11.1</ecNumber>
    </recommendedName>
</protein>
<comment type="catalytic activity">
    <reaction evidence="7">
        <text>L-threonyl-[protein] + ATP = O-phospho-L-threonyl-[protein] + ADP + H(+)</text>
        <dbReference type="Rhea" id="RHEA:46608"/>
        <dbReference type="Rhea" id="RHEA-COMP:11060"/>
        <dbReference type="Rhea" id="RHEA-COMP:11605"/>
        <dbReference type="ChEBI" id="CHEBI:15378"/>
        <dbReference type="ChEBI" id="CHEBI:30013"/>
        <dbReference type="ChEBI" id="CHEBI:30616"/>
        <dbReference type="ChEBI" id="CHEBI:61977"/>
        <dbReference type="ChEBI" id="CHEBI:456216"/>
        <dbReference type="EC" id="2.7.11.1"/>
    </reaction>
</comment>
<dbReference type="AlphaFoldDB" id="A0A3M6W790"/>
<comment type="catalytic activity">
    <reaction evidence="8">
        <text>L-seryl-[protein] + ATP = O-phospho-L-seryl-[protein] + ADP + H(+)</text>
        <dbReference type="Rhea" id="RHEA:17989"/>
        <dbReference type="Rhea" id="RHEA-COMP:9863"/>
        <dbReference type="Rhea" id="RHEA-COMP:11604"/>
        <dbReference type="ChEBI" id="CHEBI:15378"/>
        <dbReference type="ChEBI" id="CHEBI:29999"/>
        <dbReference type="ChEBI" id="CHEBI:30616"/>
        <dbReference type="ChEBI" id="CHEBI:83421"/>
        <dbReference type="ChEBI" id="CHEBI:456216"/>
        <dbReference type="EC" id="2.7.11.1"/>
    </reaction>
</comment>
<dbReference type="VEuPathDB" id="FungiDB:BTJ68_09283"/>
<evidence type="ECO:0000256" key="7">
    <source>
        <dbReference type="ARBA" id="ARBA00047899"/>
    </source>
</evidence>
<evidence type="ECO:0000256" key="8">
    <source>
        <dbReference type="ARBA" id="ARBA00048679"/>
    </source>
</evidence>
<reference evidence="12 13" key="1">
    <citation type="journal article" date="2018" name="BMC Genomics">
        <title>Genomic evidence for intraspecific hybridization in a clonal and extremely halotolerant yeast.</title>
        <authorList>
            <person name="Gostincar C."/>
            <person name="Stajich J.E."/>
            <person name="Zupancic J."/>
            <person name="Zalar P."/>
            <person name="Gunde-Cimerman N."/>
        </authorList>
    </citation>
    <scope>NUCLEOTIDE SEQUENCE [LARGE SCALE GENOMIC DNA]</scope>
    <source>
        <strain evidence="10 13">EXF-6656</strain>
        <strain evidence="11 12">EXF-6669</strain>
    </source>
</reference>
<dbReference type="GO" id="GO:0005737">
    <property type="term" value="C:cytoplasm"/>
    <property type="evidence" value="ECO:0007669"/>
    <property type="project" value="TreeGrafter"/>
</dbReference>
<feature type="domain" description="Protein kinase" evidence="9">
    <location>
        <begin position="177"/>
        <end position="417"/>
    </location>
</feature>
<gene>
    <name evidence="11" type="ORF">D0867_05112</name>
    <name evidence="10" type="ORF">D0869_12696</name>
</gene>
<dbReference type="InterPro" id="IPR011009">
    <property type="entry name" value="Kinase-like_dom_sf"/>
</dbReference>
<keyword evidence="5" id="KW-0418">Kinase</keyword>
<evidence type="ECO:0000259" key="9">
    <source>
        <dbReference type="PROSITE" id="PS50011"/>
    </source>
</evidence>
<dbReference type="PANTHER" id="PTHR24361">
    <property type="entry name" value="MITOGEN-ACTIVATED KINASE KINASE KINASE"/>
    <property type="match status" value="1"/>
</dbReference>
<accession>A0A3M6W790</accession>
<comment type="caution">
    <text evidence="10">The sequence shown here is derived from an EMBL/GenBank/DDBJ whole genome shotgun (WGS) entry which is preliminary data.</text>
</comment>
<keyword evidence="2" id="KW-0723">Serine/threonine-protein kinase</keyword>
<proteinExistence type="predicted"/>
<keyword evidence="6" id="KW-0067">ATP-binding</keyword>
<keyword evidence="4" id="KW-0547">Nucleotide-binding</keyword>
<dbReference type="Proteomes" id="UP000271337">
    <property type="component" value="Unassembled WGS sequence"/>
</dbReference>
<dbReference type="OrthoDB" id="4062651at2759"/>
<dbReference type="InterPro" id="IPR053235">
    <property type="entry name" value="Ser_Thr_kinase"/>
</dbReference>
<dbReference type="PANTHER" id="PTHR24361:SF433">
    <property type="entry name" value="PROTEIN KINASE DOMAIN-CONTAINING PROTEIN"/>
    <property type="match status" value="1"/>
</dbReference>
<evidence type="ECO:0000313" key="13">
    <source>
        <dbReference type="Proteomes" id="UP000281245"/>
    </source>
</evidence>
<dbReference type="GO" id="GO:0004674">
    <property type="term" value="F:protein serine/threonine kinase activity"/>
    <property type="evidence" value="ECO:0007669"/>
    <property type="project" value="UniProtKB-KW"/>
</dbReference>